<feature type="transmembrane region" description="Helical" evidence="3">
    <location>
        <begin position="85"/>
        <end position="103"/>
    </location>
</feature>
<dbReference type="PANTHER" id="PTHR36927:SF4">
    <property type="entry name" value="BLR5718 PROTEIN"/>
    <property type="match status" value="1"/>
</dbReference>
<feature type="domain" description="Acyltransferase 3" evidence="4">
    <location>
        <begin position="6"/>
        <end position="348"/>
    </location>
</feature>
<evidence type="ECO:0000313" key="5">
    <source>
        <dbReference type="EMBL" id="WHI60582.1"/>
    </source>
</evidence>
<comment type="subcellular location">
    <subcellularLocation>
        <location evidence="1">Membrane</location>
    </subcellularLocation>
</comment>
<keyword evidence="5" id="KW-0012">Acyltransferase</keyword>
<feature type="transmembrane region" description="Helical" evidence="3">
    <location>
        <begin position="330"/>
        <end position="354"/>
    </location>
</feature>
<dbReference type="RefSeq" id="WP_239747511.1">
    <property type="nucleotide sequence ID" value="NZ_CP118848.1"/>
</dbReference>
<keyword evidence="3" id="KW-1133">Transmembrane helix</keyword>
<evidence type="ECO:0000313" key="6">
    <source>
        <dbReference type="Proteomes" id="UP001223261"/>
    </source>
</evidence>
<reference evidence="5" key="1">
    <citation type="journal article" date="2023" name="Antibiotics">
        <title>Prevalence and Molecular Characterization of Methicillin-Resistant Staphylococci (MRS) and Mammaliicocci (MRM) in Dromedary Camels from Algeria: First Detection of SCCmec-mecC Hybrid in Methicillin-Resistant Mammaliicoccus lentus.</title>
        <authorList>
            <person name="Belhout C."/>
            <person name="Boyen F."/>
            <person name="Vereecke N."/>
            <person name="Theuns S."/>
            <person name="Taibi N."/>
            <person name="Stegger M."/>
            <person name="de la Fe-Rodriguez P.Y."/>
            <person name="Bouayad L."/>
            <person name="Elgroud R."/>
            <person name="Butaye P."/>
        </authorList>
    </citation>
    <scope>NUCLEOTIDE SEQUENCE</scope>
    <source>
        <strain evidence="5">7048</strain>
    </source>
</reference>
<keyword evidence="3" id="KW-0812">Transmembrane</keyword>
<dbReference type="Pfam" id="PF01757">
    <property type="entry name" value="Acyl_transf_3"/>
    <property type="match status" value="1"/>
</dbReference>
<dbReference type="Proteomes" id="UP001223261">
    <property type="component" value="Chromosome"/>
</dbReference>
<proteinExistence type="inferred from homology"/>
<evidence type="ECO:0000256" key="2">
    <source>
        <dbReference type="ARBA" id="ARBA00007400"/>
    </source>
</evidence>
<gene>
    <name evidence="5" type="ORF">PYH69_02840</name>
</gene>
<evidence type="ECO:0000256" key="1">
    <source>
        <dbReference type="ARBA" id="ARBA00004370"/>
    </source>
</evidence>
<dbReference type="InterPro" id="IPR002656">
    <property type="entry name" value="Acyl_transf_3_dom"/>
</dbReference>
<feature type="transmembrane region" description="Helical" evidence="3">
    <location>
        <begin position="43"/>
        <end position="65"/>
    </location>
</feature>
<name>A0AAX3W5C2_MAMLE</name>
<feature type="transmembrane region" description="Helical" evidence="3">
    <location>
        <begin position="12"/>
        <end position="31"/>
    </location>
</feature>
<dbReference type="GO" id="GO:0016747">
    <property type="term" value="F:acyltransferase activity, transferring groups other than amino-acyl groups"/>
    <property type="evidence" value="ECO:0007669"/>
    <property type="project" value="InterPro"/>
</dbReference>
<dbReference type="InterPro" id="IPR050623">
    <property type="entry name" value="Glucan_succinyl_AcylTrfase"/>
</dbReference>
<feature type="transmembrane region" description="Helical" evidence="3">
    <location>
        <begin position="154"/>
        <end position="174"/>
    </location>
</feature>
<keyword evidence="3" id="KW-0472">Membrane</keyword>
<evidence type="ECO:0000256" key="3">
    <source>
        <dbReference type="SAM" id="Phobius"/>
    </source>
</evidence>
<organism evidence="5 6">
    <name type="scientific">Mammaliicoccus lentus</name>
    <name type="common">Staphylococcus lentus</name>
    <dbReference type="NCBI Taxonomy" id="42858"/>
    <lineage>
        <taxon>Bacteria</taxon>
        <taxon>Bacillati</taxon>
        <taxon>Bacillota</taxon>
        <taxon>Bacilli</taxon>
        <taxon>Bacillales</taxon>
        <taxon>Staphylococcaceae</taxon>
        <taxon>Mammaliicoccus</taxon>
    </lineage>
</organism>
<protein>
    <submittedName>
        <fullName evidence="5">Acyltransferase family protein</fullName>
    </submittedName>
</protein>
<accession>A0AAX3W5C2</accession>
<feature type="transmembrane region" description="Helical" evidence="3">
    <location>
        <begin position="299"/>
        <end position="318"/>
    </location>
</feature>
<feature type="transmembrane region" description="Helical" evidence="3">
    <location>
        <begin position="233"/>
        <end position="252"/>
    </location>
</feature>
<evidence type="ECO:0000259" key="4">
    <source>
        <dbReference type="Pfam" id="PF01757"/>
    </source>
</evidence>
<dbReference type="PANTHER" id="PTHR36927">
    <property type="entry name" value="BLR4337 PROTEIN"/>
    <property type="match status" value="1"/>
</dbReference>
<feature type="transmembrane region" description="Helical" evidence="3">
    <location>
        <begin position="202"/>
        <end position="221"/>
    </location>
</feature>
<keyword evidence="5" id="KW-0808">Transferase</keyword>
<comment type="similarity">
    <text evidence="2">Belongs to the acyltransferase 3 family.</text>
</comment>
<feature type="transmembrane region" description="Helical" evidence="3">
    <location>
        <begin position="264"/>
        <end position="287"/>
    </location>
</feature>
<sequence length="368" mass="42537">MQKHITYLDNIKLFFALLVITHHSLMSYVLSGEVNESINGISSLLVSFNQAFFMGGFFLISGLFVENSYNRKGSQLFLKQRFKKLVLPIIFYFIILSQIQPISEYFIFNKTYDINVFFKSMNIGPLWFIAMLFIFNLGYVLIKKYTNFKMPILKLNIIYFIILYALVLYVWRVFMPLIGGEPLISTVIYDWLLKFTPSIGDLPQYLIAFMLGIVAFKFNLLEKIKNTKWKLSIFYILLSLPIYLAAVIIGISDFSFSGGLSLASILYSFWEALFGVSIMLVIFKLFYKYFNKENAFIKTLSKCSFTMYIIHLPIIGVIENIIKKYHLIGSYYALSAIFVTIVITILISLLVLLIKNLAVEKSRLKSSI</sequence>
<dbReference type="AlphaFoldDB" id="A0AAX3W5C2"/>
<feature type="transmembrane region" description="Helical" evidence="3">
    <location>
        <begin position="123"/>
        <end position="142"/>
    </location>
</feature>
<dbReference type="EMBL" id="CP118848">
    <property type="protein sequence ID" value="WHI60582.1"/>
    <property type="molecule type" value="Genomic_DNA"/>
</dbReference>